<organism evidence="1 2">
    <name type="scientific">Tenacibaculum aiptasiae</name>
    <dbReference type="NCBI Taxonomy" id="426481"/>
    <lineage>
        <taxon>Bacteria</taxon>
        <taxon>Pseudomonadati</taxon>
        <taxon>Bacteroidota</taxon>
        <taxon>Flavobacteriia</taxon>
        <taxon>Flavobacteriales</taxon>
        <taxon>Flavobacteriaceae</taxon>
        <taxon>Tenacibaculum</taxon>
    </lineage>
</organism>
<accession>A0A7J5ARS9</accession>
<dbReference type="Proteomes" id="UP000467305">
    <property type="component" value="Unassembled WGS sequence"/>
</dbReference>
<keyword evidence="2" id="KW-1185">Reference proteome</keyword>
<evidence type="ECO:0000313" key="1">
    <source>
        <dbReference type="EMBL" id="KAB1160346.1"/>
    </source>
</evidence>
<comment type="caution">
    <text evidence="1">The sequence shown here is derived from an EMBL/GenBank/DDBJ whole genome shotgun (WGS) entry which is preliminary data.</text>
</comment>
<protein>
    <submittedName>
        <fullName evidence="1">Uncharacterized protein</fullName>
    </submittedName>
</protein>
<name>A0A7J5ARS9_9FLAO</name>
<proteinExistence type="predicted"/>
<reference evidence="1 2" key="1">
    <citation type="submission" date="2019-09" db="EMBL/GenBank/DDBJ databases">
        <authorList>
            <person name="Cao W.R."/>
        </authorList>
    </citation>
    <scope>NUCLEOTIDE SEQUENCE [LARGE SCALE GENOMIC DNA]</scope>
    <source>
        <strain evidence="2">a4</strain>
    </source>
</reference>
<dbReference type="EMBL" id="WAAU01000003">
    <property type="protein sequence ID" value="KAB1160346.1"/>
    <property type="molecule type" value="Genomic_DNA"/>
</dbReference>
<dbReference type="RefSeq" id="WP_150897975.1">
    <property type="nucleotide sequence ID" value="NZ_WAAU01000003.1"/>
</dbReference>
<dbReference type="AlphaFoldDB" id="A0A7J5ARS9"/>
<evidence type="ECO:0000313" key="2">
    <source>
        <dbReference type="Proteomes" id="UP000467305"/>
    </source>
</evidence>
<sequence>MTTLTTIEDLISYLKVGDSNSKTNQEVLIKKITQEPTFKEEAISFQDFGLQYKRVDVPQTLYLDKDNRAFVKRVYSTGVFYRPITYDKNLDLYAEQEIENYITEITILDELYSDGYEFYVNKEDTLVASIQIATLNSLSNYVAYQKSAFSYFKSYPIVPYKYKSVYGTSIADTIKVVANTKSNLIHRFPVISKSFGSGFSYCLSYYYKKDSNEIRGIVPTEEDYLFIGLRIYCKNITTVLQFLNETIFNYYKEYTDYQSKWRNLFLIKLIEKIAPAYNNSKLDNKAAIVYHLAQPLYYAFNIDSLWNLLEGLAKGYIRNYLSINEEDLIIKTLRILYFRYTHRQKTKTIDGSKVLEEKGIGSKEINDLFIKNLLIRKADKKILLYKLIDGLNGEHFQTYVYFIWSIWKSSSYANINPKTNKQVVITDKSPVLLAYKSNKILGFHTDNSSIDWDGSQALIDISVNIKTGEFEEVTTRTADGNEKKLVEKQEKHNYQYHPFAPIVLIDSDNPRFILKDKENTNQLFTVLPAFMLYANNETAFWKNIITAGEYAIDIITTLSGVGNLLRAGRLFKILKGGKTIFFKTRKAAKVIATAKTVLGGIEVSEASVNALLKLTNNADSDLGRTVTKYLFWLEMASLSIDVSDFLFKKIRTSAKKIVENKNFEKSVNDLVKKGEIDKVDDVLENIYNTSGVRSELANAIKTLDNSPQPSYKKGFDYYNAITPNLIEIPFVIRRQSRLLLHKVDTEVKNILNPNYTSGLSKEKIIKINNKGNKYVDKKWLEDNVLVAGMIHRDKKLGEIIVTRTNYPKTKMNKFLKTSNYNRHKFDIEGIHELYSLFKKEGYLQYKMHPYIESLIKTHLKELKKGIKHTDLYKMHRTGGIPGTHAEVLALNDLLWLLENKGIKLTEEVLNGFIGYNKNLKDQSYMIRCLDCQLILRNVLFLEKITKRIN</sequence>
<gene>
    <name evidence="1" type="ORF">F7018_00270</name>
</gene>
<dbReference type="OrthoDB" id="1214782at2"/>